<accession>F2NZ01</accession>
<dbReference type="KEGG" id="vg:26683617"/>
<proteinExistence type="predicted"/>
<evidence type="ECO:0000313" key="1">
    <source>
        <dbReference type="EMBL" id="CCA61429.1"/>
    </source>
</evidence>
<dbReference type="EMBL" id="CU469068">
    <property type="protein sequence ID" value="CCA61429.1"/>
    <property type="molecule type" value="Genomic_DNA"/>
</dbReference>
<evidence type="ECO:0000313" key="2">
    <source>
        <dbReference type="Proteomes" id="UP000203898"/>
    </source>
</evidence>
<dbReference type="GeneID" id="26683617"/>
<name>F2NZ01_9VIRU</name>
<sequence>MENLGGYIEDAEENNRRYLSPEAWFDIELARAFDFLSRFVDQAEFEIIRNNVRKFPNYLFKNPYLILMGFIAFKERDVRSVTRNSVLSPVIASNNIRVYDIIRYTRFFDANFKRSDFGYR</sequence>
<protein>
    <submittedName>
        <fullName evidence="1">Complete DpAV4 genome</fullName>
    </submittedName>
</protein>
<keyword evidence="2" id="KW-1185">Reference proteome</keyword>
<organism evidence="1 2">
    <name type="scientific">Diadromus pulchellus ascovirus 4a</name>
    <dbReference type="NCBI Taxonomy" id="158683"/>
    <lineage>
        <taxon>Viruses</taxon>
        <taxon>Varidnaviria</taxon>
        <taxon>Bamfordvirae</taxon>
        <taxon>Nucleocytoviricota</taxon>
        <taxon>Megaviricetes</taxon>
        <taxon>Pimascovirales</taxon>
        <taxon>Pimascovirales incertae sedis</taxon>
        <taxon>Ascoviridae</taxon>
        <taxon>Toursvirus</taxon>
        <taxon>Toursvirus dptv1a</taxon>
    </lineage>
</organism>
<dbReference type="Proteomes" id="UP000203898">
    <property type="component" value="Segment"/>
</dbReference>
<reference evidence="1 2" key="1">
    <citation type="journal article" date="2009" name="PLoS ONE">
        <title>Symbiotic virus at the evolutionary intersection of three types of large DNA viruses; iridoviruses, ascoviruses, and ichnoviruses.</title>
        <authorList>
            <person name="Bigot Y."/>
            <person name="Renault S."/>
            <person name="Nicolas J."/>
            <person name="Moundras C."/>
            <person name="Demattei M.V."/>
            <person name="Samain S."/>
            <person name="Bideshi D.K."/>
            <person name="Federici B.A."/>
        </authorList>
    </citation>
    <scope>NUCLEOTIDE SEQUENCE [LARGE SCALE GENOMIC DNA]</scope>
</reference>
<dbReference type="RefSeq" id="YP_009640060.1">
    <property type="nucleotide sequence ID" value="NC_011335.1"/>
</dbReference>